<proteinExistence type="predicted"/>
<accession>A0A399T242</accession>
<dbReference type="CDD" id="cd08566">
    <property type="entry name" value="GDPD_AtGDE_like"/>
    <property type="match status" value="1"/>
</dbReference>
<sequence length="526" mass="60032">MRAFRNNTNIAGNGRKIFPPLIFAVLLFGLAGCQKAKEQKTETSKNNIVVVSHRGANRLAPECTYAAAQKSIEHGAAYIEVDVRRSKDGVYYIMHDGMLNRTTNGSGLISETESTVMDTLDAGAWFSHTYAGEKVPRVHEFLKWVKGKAKVYFDVKDVDLAEFISMVQGAGFENDCFFWFSDWAQAREFRMLYPELALKVNAASVDALDSLKTIYNPQIIECSVDDLTDEFMRSCRDKGMKVMPWIPGDDWEAYRIAIEKNVDMVNLDNPDVFSSMLKNNGTFKGYKLIAHRGGIVEQKYNEFDPASIQTAIDQGYYMLEIDVRETEDGVLVVNHDDHFERFFNDPRSVKEMSWDEIQSLRAFPGDYAPLSFEEVARMCSGKVKVMIDVKVDRASADFYYKLGNIMEKYKLFEGAYFIDNEARKYFWGKAKFSIRATEASLIQEKYSKGEDVSCHYFLFDAGTRLTSSLIKMCQKANITVVPSVNFGHYRFENAVRGAKRDIEFLKACGVTEFQIDSDFDEWLPNR</sequence>
<comment type="caution">
    <text evidence="2">The sequence shown here is derived from an EMBL/GenBank/DDBJ whole genome shotgun (WGS) entry which is preliminary data.</text>
</comment>
<dbReference type="InterPro" id="IPR017946">
    <property type="entry name" value="PLC-like_Pdiesterase_TIM-brl"/>
</dbReference>
<dbReference type="InterPro" id="IPR030395">
    <property type="entry name" value="GP_PDE_dom"/>
</dbReference>
<feature type="domain" description="GP-PDE" evidence="1">
    <location>
        <begin position="286"/>
        <end position="526"/>
    </location>
</feature>
<dbReference type="PROSITE" id="PS51704">
    <property type="entry name" value="GP_PDE"/>
    <property type="match status" value="2"/>
</dbReference>
<dbReference type="EMBL" id="QWGR01000006">
    <property type="protein sequence ID" value="RIJ48023.1"/>
    <property type="molecule type" value="Genomic_DNA"/>
</dbReference>
<dbReference type="RefSeq" id="WP_119438369.1">
    <property type="nucleotide sequence ID" value="NZ_QWGR01000006.1"/>
</dbReference>
<evidence type="ECO:0000259" key="1">
    <source>
        <dbReference type="PROSITE" id="PS51704"/>
    </source>
</evidence>
<organism evidence="2 3">
    <name type="scientific">Maribellus luteus</name>
    <dbReference type="NCBI Taxonomy" id="2305463"/>
    <lineage>
        <taxon>Bacteria</taxon>
        <taxon>Pseudomonadati</taxon>
        <taxon>Bacteroidota</taxon>
        <taxon>Bacteroidia</taxon>
        <taxon>Marinilabiliales</taxon>
        <taxon>Prolixibacteraceae</taxon>
        <taxon>Maribellus</taxon>
    </lineage>
</organism>
<dbReference type="OrthoDB" id="384721at2"/>
<dbReference type="PROSITE" id="PS51257">
    <property type="entry name" value="PROKAR_LIPOPROTEIN"/>
    <property type="match status" value="1"/>
</dbReference>
<dbReference type="GO" id="GO:0008081">
    <property type="term" value="F:phosphoric diester hydrolase activity"/>
    <property type="evidence" value="ECO:0007669"/>
    <property type="project" value="InterPro"/>
</dbReference>
<dbReference type="PANTHER" id="PTHR46211:SF14">
    <property type="entry name" value="GLYCEROPHOSPHODIESTER PHOSPHODIESTERASE"/>
    <property type="match status" value="1"/>
</dbReference>
<reference evidence="2 3" key="1">
    <citation type="submission" date="2018-08" db="EMBL/GenBank/DDBJ databases">
        <title>Pallidiluteibacterium maritimus gen. nov., sp. nov., isolated from coastal sediment.</title>
        <authorList>
            <person name="Zhou L.Y."/>
        </authorList>
    </citation>
    <scope>NUCLEOTIDE SEQUENCE [LARGE SCALE GENOMIC DNA]</scope>
    <source>
        <strain evidence="2 3">XSD2</strain>
    </source>
</reference>
<keyword evidence="3" id="KW-1185">Reference proteome</keyword>
<name>A0A399T242_9BACT</name>
<dbReference type="Pfam" id="PF03009">
    <property type="entry name" value="GDPD"/>
    <property type="match status" value="2"/>
</dbReference>
<dbReference type="PANTHER" id="PTHR46211">
    <property type="entry name" value="GLYCEROPHOSPHORYL DIESTER PHOSPHODIESTERASE"/>
    <property type="match status" value="1"/>
</dbReference>
<dbReference type="GO" id="GO:0006629">
    <property type="term" value="P:lipid metabolic process"/>
    <property type="evidence" value="ECO:0007669"/>
    <property type="project" value="InterPro"/>
</dbReference>
<feature type="domain" description="GP-PDE" evidence="1">
    <location>
        <begin position="48"/>
        <end position="277"/>
    </location>
</feature>
<gene>
    <name evidence="2" type="ORF">D1614_12980</name>
</gene>
<evidence type="ECO:0000313" key="3">
    <source>
        <dbReference type="Proteomes" id="UP000265926"/>
    </source>
</evidence>
<dbReference type="Proteomes" id="UP000265926">
    <property type="component" value="Unassembled WGS sequence"/>
</dbReference>
<protein>
    <recommendedName>
        <fullName evidence="1">GP-PDE domain-containing protein</fullName>
    </recommendedName>
</protein>
<evidence type="ECO:0000313" key="2">
    <source>
        <dbReference type="EMBL" id="RIJ48023.1"/>
    </source>
</evidence>
<dbReference type="AlphaFoldDB" id="A0A399T242"/>
<dbReference type="Gene3D" id="3.20.20.190">
    <property type="entry name" value="Phosphatidylinositol (PI) phosphodiesterase"/>
    <property type="match status" value="2"/>
</dbReference>
<dbReference type="SUPFAM" id="SSF51695">
    <property type="entry name" value="PLC-like phosphodiesterases"/>
    <property type="match status" value="2"/>
</dbReference>